<protein>
    <submittedName>
        <fullName evidence="3">Melibiase</fullName>
    </submittedName>
</protein>
<dbReference type="Proteomes" id="UP000184164">
    <property type="component" value="Unassembled WGS sequence"/>
</dbReference>
<dbReference type="PANTHER" id="PTHR43053:SF3">
    <property type="entry name" value="ALPHA-GALACTOSIDASE C-RELATED"/>
    <property type="match status" value="1"/>
</dbReference>
<dbReference type="Pfam" id="PF02065">
    <property type="entry name" value="Melibiase"/>
    <property type="match status" value="1"/>
</dbReference>
<evidence type="ECO:0000256" key="2">
    <source>
        <dbReference type="ARBA" id="ARBA00023295"/>
    </source>
</evidence>
<keyword evidence="2" id="KW-0326">Glycosidase</keyword>
<proteinExistence type="predicted"/>
<dbReference type="GO" id="GO:0016052">
    <property type="term" value="P:carbohydrate catabolic process"/>
    <property type="evidence" value="ECO:0007669"/>
    <property type="project" value="InterPro"/>
</dbReference>
<evidence type="ECO:0000256" key="1">
    <source>
        <dbReference type="ARBA" id="ARBA00022801"/>
    </source>
</evidence>
<dbReference type="InterPro" id="IPR002252">
    <property type="entry name" value="Glyco_hydro_36"/>
</dbReference>
<dbReference type="InterPro" id="IPR017853">
    <property type="entry name" value="GH"/>
</dbReference>
<dbReference type="RefSeq" id="WP_073000795.1">
    <property type="nucleotide sequence ID" value="NZ_FQUM01000003.1"/>
</dbReference>
<evidence type="ECO:0000313" key="3">
    <source>
        <dbReference type="EMBL" id="SHF11363.1"/>
    </source>
</evidence>
<dbReference type="GO" id="GO:0004557">
    <property type="term" value="F:alpha-galactosidase activity"/>
    <property type="evidence" value="ECO:0007669"/>
    <property type="project" value="InterPro"/>
</dbReference>
<dbReference type="STRING" id="1484053.SAMN05444274_103532"/>
<dbReference type="InterPro" id="IPR050985">
    <property type="entry name" value="Alpha-glycosidase_related"/>
</dbReference>
<sequence>MKRRKFIQSCSLATTQAILLPEIILIEQAKTPFVPVTGSWKLHKNGSFDLISSKISLKDSFPSFNGKPVRPIKIDVEPDSNGGRIIYTLTKGKIILILNKKRDRLTLDSSLEGFNTAPHWFLPMSGSTIIGANRYFKQGNGFGGPSGVFQYSMPPQKREYPHNNESWSIDSYLSTGFIAPDGETIAVAPFHFDKYVCRSTHHNKNYRKGLIDRHLDYNINLFEIGFATENIPLGSSELALPTVNFFMGETAYPTFRKLAKEIGQANGIKRDKKTVYGWCSWYEFEHNFNQLILKETIEGLKTLTPSIPLEMIQIDDGYSVHGDWVTSNRNFPDGLEYAAKIITDNGYNAGIWIGPFMVMKTSEVFKNHQDWLLRNTDGELIRAGTFRGVDDYILDTSHPDAFNHLRHVFRKLRSYGFSYFKTDFLDWGLNDSTSVKRYKTGKTSAQYFIDVMKMIREEIGNESYWLGCIAPYEQMVGYANGMRYSNDVTGMPGAISNLIPETVACQYMNGTLFLNDPDTVFLRDYNETKHLSAQDVTGFSPSIEVMNTDEKVSLALWNGMTSNCIVTSDRVHLVNDNMQSLFRFLQPGSKFLPTTHLNWEHPAEIKNALRHLPNGDYAFLLFNTSENEQKKDITIGEIVPFDSAFVFRWGHNLSHFLGKLSSLSVKLKKNQAMLLYLSQSNQQIPKGMKLFG</sequence>
<organism evidence="3 4">
    <name type="scientific">Mariniphaga anaerophila</name>
    <dbReference type="NCBI Taxonomy" id="1484053"/>
    <lineage>
        <taxon>Bacteria</taxon>
        <taxon>Pseudomonadati</taxon>
        <taxon>Bacteroidota</taxon>
        <taxon>Bacteroidia</taxon>
        <taxon>Marinilabiliales</taxon>
        <taxon>Prolixibacteraceae</taxon>
        <taxon>Mariniphaga</taxon>
    </lineage>
</organism>
<reference evidence="3 4" key="1">
    <citation type="submission" date="2016-11" db="EMBL/GenBank/DDBJ databases">
        <authorList>
            <person name="Jaros S."/>
            <person name="Januszkiewicz K."/>
            <person name="Wedrychowicz H."/>
        </authorList>
    </citation>
    <scope>NUCLEOTIDE SEQUENCE [LARGE SCALE GENOMIC DNA]</scope>
    <source>
        <strain evidence="3 4">DSM 26910</strain>
    </source>
</reference>
<name>A0A1M4YZV5_9BACT</name>
<dbReference type="OrthoDB" id="1031955at2"/>
<gene>
    <name evidence="3" type="ORF">SAMN05444274_103532</name>
</gene>
<dbReference type="InterPro" id="IPR013785">
    <property type="entry name" value="Aldolase_TIM"/>
</dbReference>
<dbReference type="Gene3D" id="3.20.20.70">
    <property type="entry name" value="Aldolase class I"/>
    <property type="match status" value="1"/>
</dbReference>
<dbReference type="CDD" id="cd14791">
    <property type="entry name" value="GH36"/>
    <property type="match status" value="1"/>
</dbReference>
<accession>A0A1M4YZV5</accession>
<dbReference type="SUPFAM" id="SSF51445">
    <property type="entry name" value="(Trans)glycosidases"/>
    <property type="match status" value="1"/>
</dbReference>
<keyword evidence="4" id="KW-1185">Reference proteome</keyword>
<evidence type="ECO:0000313" key="4">
    <source>
        <dbReference type="Proteomes" id="UP000184164"/>
    </source>
</evidence>
<keyword evidence="1" id="KW-0378">Hydrolase</keyword>
<dbReference type="AlphaFoldDB" id="A0A1M4YZV5"/>
<dbReference type="PANTHER" id="PTHR43053">
    <property type="entry name" value="GLYCOSIDASE FAMILY 31"/>
    <property type="match status" value="1"/>
</dbReference>
<dbReference type="EMBL" id="FQUM01000003">
    <property type="protein sequence ID" value="SHF11363.1"/>
    <property type="molecule type" value="Genomic_DNA"/>
</dbReference>